<evidence type="ECO:0008006" key="4">
    <source>
        <dbReference type="Google" id="ProtNLM"/>
    </source>
</evidence>
<dbReference type="RefSeq" id="XP_007375208.1">
    <property type="nucleotide sequence ID" value="XM_007375146.1"/>
</dbReference>
<reference evidence="2 3" key="1">
    <citation type="journal article" date="2011" name="Proc. Natl. Acad. Sci. U.S.A.">
        <title>Comparative genomics of xylose-fermenting fungi for enhanced biofuel production.</title>
        <authorList>
            <person name="Wohlbach D.J."/>
            <person name="Kuo A."/>
            <person name="Sato T.K."/>
            <person name="Potts K.M."/>
            <person name="Salamov A.A."/>
            <person name="LaButti K.M."/>
            <person name="Sun H."/>
            <person name="Clum A."/>
            <person name="Pangilinan J.L."/>
            <person name="Lindquist E.A."/>
            <person name="Lucas S."/>
            <person name="Lapidus A."/>
            <person name="Jin M."/>
            <person name="Gunawan C."/>
            <person name="Balan V."/>
            <person name="Dale B.E."/>
            <person name="Jeffries T.W."/>
            <person name="Zinkel R."/>
            <person name="Barry K.W."/>
            <person name="Grigoriev I.V."/>
            <person name="Gasch A.P."/>
        </authorList>
    </citation>
    <scope>NUCLEOTIDE SEQUENCE [LARGE SCALE GENOMIC DNA]</scope>
    <source>
        <strain evidence="3">NRRL Y-27907 / 11-Y1</strain>
    </source>
</reference>
<feature type="compositionally biased region" description="Polar residues" evidence="1">
    <location>
        <begin position="48"/>
        <end position="65"/>
    </location>
</feature>
<proteinExistence type="predicted"/>
<dbReference type="OMA" id="ELHWRDP"/>
<dbReference type="OrthoDB" id="4093331at2759"/>
<organism evidence="3">
    <name type="scientific">Spathaspora passalidarum (strain NRRL Y-27907 / 11-Y1)</name>
    <dbReference type="NCBI Taxonomy" id="619300"/>
    <lineage>
        <taxon>Eukaryota</taxon>
        <taxon>Fungi</taxon>
        <taxon>Dikarya</taxon>
        <taxon>Ascomycota</taxon>
        <taxon>Saccharomycotina</taxon>
        <taxon>Pichiomycetes</taxon>
        <taxon>Debaryomycetaceae</taxon>
        <taxon>Spathaspora</taxon>
    </lineage>
</organism>
<dbReference type="STRING" id="619300.G3ANE3"/>
<name>G3ANE3_SPAPN</name>
<gene>
    <name evidence="2" type="ORF">SPAPADRAFT_61034</name>
</gene>
<dbReference type="HOGENOM" id="CLU_855286_0_0_1"/>
<dbReference type="AlphaFoldDB" id="G3ANE3"/>
<dbReference type="InParanoid" id="G3ANE3"/>
<evidence type="ECO:0000313" key="2">
    <source>
        <dbReference type="EMBL" id="EGW31932.1"/>
    </source>
</evidence>
<feature type="region of interest" description="Disordered" evidence="1">
    <location>
        <begin position="1"/>
        <end position="65"/>
    </location>
</feature>
<keyword evidence="3" id="KW-1185">Reference proteome</keyword>
<dbReference type="GeneID" id="18873691"/>
<evidence type="ECO:0000256" key="1">
    <source>
        <dbReference type="SAM" id="MobiDB-lite"/>
    </source>
</evidence>
<evidence type="ECO:0000313" key="3">
    <source>
        <dbReference type="Proteomes" id="UP000000709"/>
    </source>
</evidence>
<dbReference type="KEGG" id="spaa:SPAPADRAFT_61034"/>
<protein>
    <recommendedName>
        <fullName evidence="4">Securin</fullName>
    </recommendedName>
</protein>
<accession>G3ANE3</accession>
<sequence>MSTNRIVNIRDQENSASANVPGNLVNKENTKPIPPRISKIPRIPLGGKNQNSNQFSLNRSQSSLGQKVPLARDTFRPPSLVKSNSSLGFIPPPSASSHQITVQRDVPEIHSKQPVQQIKPLGQKSEIVTQAKPSLPEIKPQQSSQNKRVLLQPVKDDLAVKKPKLESTTRTDSLVKPQPIERQPLATTLEQTFSANTAKLHASNIIEDDINRNNVDPVKKQPVNTRSGLKAFPFGDEVEITPSVREFNPQYPIEPLSETDLQFFSTPNTSRSEFPEYNQHEMILNAGIPDVSLDMSFESDDSNIEHHDVNLGRIEIVDNVNNFDEDSELGLSIADLHTLLD</sequence>
<dbReference type="eggNOG" id="ENOG502T5GY">
    <property type="taxonomic scope" value="Eukaryota"/>
</dbReference>
<dbReference type="Proteomes" id="UP000000709">
    <property type="component" value="Unassembled WGS sequence"/>
</dbReference>
<dbReference type="EMBL" id="GL996502">
    <property type="protein sequence ID" value="EGW31932.1"/>
    <property type="molecule type" value="Genomic_DNA"/>
</dbReference>